<accession>A0A6P6RB61</accession>
<keyword evidence="2" id="KW-1185">Reference proteome</keyword>
<dbReference type="RefSeq" id="XP_026142616.1">
    <property type="nucleotide sequence ID" value="XM_026286831.1"/>
</dbReference>
<protein>
    <submittedName>
        <fullName evidence="3">Uncharacterized protein LOC113117931</fullName>
    </submittedName>
</protein>
<dbReference type="KEGG" id="caua:113117931"/>
<proteinExistence type="predicted"/>
<sequence length="75" mass="7768">MSNPQQHQGCGDSGSMSTGDECAQKHGKGQGKEKGKCQQGQQGQGHGHGHDHGHSHGGDHGKKGPACEQQKGKKC</sequence>
<dbReference type="AlphaFoldDB" id="A0A6P6RB61"/>
<name>A0A6P6RB61_CARAU</name>
<gene>
    <name evidence="3" type="primary">LOC113117931</name>
</gene>
<feature type="compositionally biased region" description="Basic and acidic residues" evidence="1">
    <location>
        <begin position="48"/>
        <end position="62"/>
    </location>
</feature>
<evidence type="ECO:0000313" key="2">
    <source>
        <dbReference type="Proteomes" id="UP000515129"/>
    </source>
</evidence>
<evidence type="ECO:0000256" key="1">
    <source>
        <dbReference type="SAM" id="MobiDB-lite"/>
    </source>
</evidence>
<feature type="region of interest" description="Disordered" evidence="1">
    <location>
        <begin position="1"/>
        <end position="75"/>
    </location>
</feature>
<dbReference type="Proteomes" id="UP000515129">
    <property type="component" value="Chromosome 17"/>
</dbReference>
<evidence type="ECO:0000313" key="3">
    <source>
        <dbReference type="RefSeq" id="XP_026142616.1"/>
    </source>
</evidence>
<organism evidence="2 3">
    <name type="scientific">Carassius auratus</name>
    <name type="common">Goldfish</name>
    <dbReference type="NCBI Taxonomy" id="7957"/>
    <lineage>
        <taxon>Eukaryota</taxon>
        <taxon>Metazoa</taxon>
        <taxon>Chordata</taxon>
        <taxon>Craniata</taxon>
        <taxon>Vertebrata</taxon>
        <taxon>Euteleostomi</taxon>
        <taxon>Actinopterygii</taxon>
        <taxon>Neopterygii</taxon>
        <taxon>Teleostei</taxon>
        <taxon>Ostariophysi</taxon>
        <taxon>Cypriniformes</taxon>
        <taxon>Cyprinidae</taxon>
        <taxon>Cyprininae</taxon>
        <taxon>Carassius</taxon>
    </lineage>
</organism>
<feature type="compositionally biased region" description="Polar residues" evidence="1">
    <location>
        <begin position="1"/>
        <end position="18"/>
    </location>
</feature>
<reference evidence="3" key="1">
    <citation type="submission" date="2025-08" db="UniProtKB">
        <authorList>
            <consortium name="RefSeq"/>
        </authorList>
    </citation>
    <scope>IDENTIFICATION</scope>
    <source>
        <strain evidence="3">Wakin</strain>
        <tissue evidence="3">Muscle</tissue>
    </source>
</reference>
<dbReference type="GeneID" id="113117931"/>